<sequence>MKKAKRKATNPLFPIKVEKLKQTLEDQFENSTDLSFTIFENAGQKLAVFYLSYQVNSERIENTLLKTLLESQKEWTVESVLNEVPLNTGQKMDKLEELLTNLINGHVFVYIEGEKQVVSYLMLNIEQRSLTKAETESVVIGPQVAFTESLVTNLNILRWRMRSPDLVFEKIMLGKRTPKEARLIYLKSVANETDVNTMRQRLQELEVDEVEDANVLMQYVEDSSVTIFPQFYSTELPDRASYAINKGRIGVIVENSPRAILAPTTFFSFFESTEDLYMRWNAGSFLRLLRFISIFISVMLTPMYVAAVTFHYELIPTQLLISIGQSRANVPFPPIFEALLLELLIELLREAGARLPTKVGQTIGIVGGVVVGTAAVQAGITSNILIIFITISALASFTAPSYLMGTSIRVLRFPMIILAGILGIMGIVFGISFLIIHLLRLTSLGRPYLTPIYPFRMVDLNKVLIRFPQQFQGKRFLSFRPKDRVRFNKKKANEKKDIDE</sequence>
<reference evidence="7" key="1">
    <citation type="submission" date="2015-07" db="EMBL/GenBank/DDBJ databases">
        <title>Draft Genome Sequence of Oceanobacillus picturae Heshi-B3 that Was Isolated from Fermented Rice Bran with Aging Salted Mackerel, Which Was Named Heshiko as Traditional Fermented Seafood in Japan.</title>
        <authorList>
            <person name="Akuzawa S."/>
            <person name="Nakagawa J."/>
            <person name="Kanekatsu T."/>
            <person name="Kanesaki Y."/>
            <person name="Suzuki T."/>
        </authorList>
    </citation>
    <scope>NUCLEOTIDE SEQUENCE [LARGE SCALE GENOMIC DNA]</scope>
    <source>
        <strain evidence="7">Heshi-B3</strain>
    </source>
</reference>
<feature type="transmembrane region" description="Helical" evidence="5">
    <location>
        <begin position="415"/>
        <end position="439"/>
    </location>
</feature>
<dbReference type="RefSeq" id="WP_058951102.1">
    <property type="nucleotide sequence ID" value="NZ_BBXV01000047.1"/>
</dbReference>
<dbReference type="InterPro" id="IPR004995">
    <property type="entry name" value="Spore_Ger"/>
</dbReference>
<proteinExistence type="inferred from homology"/>
<dbReference type="InterPro" id="IPR050768">
    <property type="entry name" value="UPF0353/GerABKA_families"/>
</dbReference>
<reference evidence="6 7" key="2">
    <citation type="journal article" date="2016" name="Genome Announc.">
        <title>Draft Genome Sequence of Oceanobacillus picturae Heshi-B3, Isolated from Fermented Rice Bran in a Traditional Japanese Seafood Dish.</title>
        <authorList>
            <person name="Akuzawa S."/>
            <person name="Nagaoka J."/>
            <person name="Kanekatsu M."/>
            <person name="Kanesaki Y."/>
            <person name="Suzuki T."/>
        </authorList>
    </citation>
    <scope>NUCLEOTIDE SEQUENCE [LARGE SCALE GENOMIC DNA]</scope>
    <source>
        <strain evidence="6 7">Heshi-B3</strain>
    </source>
</reference>
<evidence type="ECO:0000256" key="3">
    <source>
        <dbReference type="ARBA" id="ARBA00023136"/>
    </source>
</evidence>
<organism evidence="6 7">
    <name type="scientific">Oceanobacillus picturae</name>
    <dbReference type="NCBI Taxonomy" id="171693"/>
    <lineage>
        <taxon>Bacteria</taxon>
        <taxon>Bacillati</taxon>
        <taxon>Bacillota</taxon>
        <taxon>Bacilli</taxon>
        <taxon>Bacillales</taxon>
        <taxon>Bacillaceae</taxon>
        <taxon>Oceanobacillus</taxon>
    </lineage>
</organism>
<accession>A0A0U9H9T5</accession>
<keyword evidence="3 4" id="KW-0472">Membrane</keyword>
<dbReference type="GO" id="GO:0009847">
    <property type="term" value="P:spore germination"/>
    <property type="evidence" value="ECO:0007669"/>
    <property type="project" value="UniProtKB-UniRule"/>
</dbReference>
<evidence type="ECO:0000256" key="1">
    <source>
        <dbReference type="ARBA" id="ARBA00004141"/>
    </source>
</evidence>
<dbReference type="PANTHER" id="PTHR22550">
    <property type="entry name" value="SPORE GERMINATION PROTEIN"/>
    <property type="match status" value="1"/>
</dbReference>
<gene>
    <name evidence="6" type="ORF">OPHB3_3451</name>
</gene>
<dbReference type="OrthoDB" id="9772630at2"/>
<dbReference type="AlphaFoldDB" id="A0A0U9H9T5"/>
<evidence type="ECO:0000256" key="4">
    <source>
        <dbReference type="PIRNR" id="PIRNR005690"/>
    </source>
</evidence>
<evidence type="ECO:0000313" key="7">
    <source>
        <dbReference type="Proteomes" id="UP000052946"/>
    </source>
</evidence>
<feature type="transmembrane region" description="Helical" evidence="5">
    <location>
        <begin position="288"/>
        <end position="310"/>
    </location>
</feature>
<protein>
    <submittedName>
        <fullName evidence="6">Spore germination protein A1</fullName>
    </submittedName>
</protein>
<evidence type="ECO:0000256" key="5">
    <source>
        <dbReference type="SAM" id="Phobius"/>
    </source>
</evidence>
<keyword evidence="5" id="KW-0812">Transmembrane</keyword>
<dbReference type="Pfam" id="PF03323">
    <property type="entry name" value="GerA"/>
    <property type="match status" value="1"/>
</dbReference>
<keyword evidence="5" id="KW-1133">Transmembrane helix</keyword>
<dbReference type="Proteomes" id="UP000052946">
    <property type="component" value="Unassembled WGS sequence"/>
</dbReference>
<dbReference type="PIRSF" id="PIRSF005690">
    <property type="entry name" value="GerBA"/>
    <property type="match status" value="1"/>
</dbReference>
<dbReference type="PANTHER" id="PTHR22550:SF5">
    <property type="entry name" value="LEUCINE ZIPPER PROTEIN 4"/>
    <property type="match status" value="1"/>
</dbReference>
<evidence type="ECO:0000313" key="6">
    <source>
        <dbReference type="EMBL" id="GAQ19482.1"/>
    </source>
</evidence>
<feature type="transmembrane region" description="Helical" evidence="5">
    <location>
        <begin position="360"/>
        <end position="378"/>
    </location>
</feature>
<comment type="subcellular location">
    <subcellularLocation>
        <location evidence="4">Cell membrane</location>
    </subcellularLocation>
    <subcellularLocation>
        <location evidence="1">Membrane</location>
        <topology evidence="1">Multi-pass membrane protein</topology>
    </subcellularLocation>
</comment>
<name>A0A0U9H9T5_9BACI</name>
<comment type="similarity">
    <text evidence="2 4">Belongs to the GerABKA family.</text>
</comment>
<feature type="transmembrane region" description="Helical" evidence="5">
    <location>
        <begin position="384"/>
        <end position="403"/>
    </location>
</feature>
<dbReference type="EMBL" id="BBXV01000047">
    <property type="protein sequence ID" value="GAQ19482.1"/>
    <property type="molecule type" value="Genomic_DNA"/>
</dbReference>
<comment type="caution">
    <text evidence="6">The sequence shown here is derived from an EMBL/GenBank/DDBJ whole genome shotgun (WGS) entry which is preliminary data.</text>
</comment>
<evidence type="ECO:0000256" key="2">
    <source>
        <dbReference type="ARBA" id="ARBA00005278"/>
    </source>
</evidence>
<dbReference type="GO" id="GO:0005886">
    <property type="term" value="C:plasma membrane"/>
    <property type="evidence" value="ECO:0007669"/>
    <property type="project" value="UniProtKB-SubCell"/>
</dbReference>